<protein>
    <recommendedName>
        <fullName evidence="3">PF03932 family protein CutC</fullName>
    </recommendedName>
</protein>
<dbReference type="FunFam" id="3.20.20.380:FF:000003">
    <property type="entry name" value="Copper homeostasis protein CutC"/>
    <property type="match status" value="1"/>
</dbReference>
<dbReference type="InterPro" id="IPR005627">
    <property type="entry name" value="CutC-like"/>
</dbReference>
<evidence type="ECO:0000313" key="4">
    <source>
        <dbReference type="EMBL" id="KRN56308.1"/>
    </source>
</evidence>
<dbReference type="PANTHER" id="PTHR12598">
    <property type="entry name" value="COPPER HOMEOSTASIS PROTEIN CUTC"/>
    <property type="match status" value="1"/>
</dbReference>
<dbReference type="GO" id="GO:0005737">
    <property type="term" value="C:cytoplasm"/>
    <property type="evidence" value="ECO:0007669"/>
    <property type="project" value="UniProtKB-SubCell"/>
</dbReference>
<accession>A0A0R2I362</accession>
<dbReference type="Proteomes" id="UP000051658">
    <property type="component" value="Unassembled WGS sequence"/>
</dbReference>
<dbReference type="HAMAP" id="MF_00795">
    <property type="entry name" value="CutC"/>
    <property type="match status" value="1"/>
</dbReference>
<organism evidence="4 5">
    <name type="scientific">Carnobacterium divergens DSM 20623</name>
    <dbReference type="NCBI Taxonomy" id="1449336"/>
    <lineage>
        <taxon>Bacteria</taxon>
        <taxon>Bacillati</taxon>
        <taxon>Bacillota</taxon>
        <taxon>Bacilli</taxon>
        <taxon>Lactobacillales</taxon>
        <taxon>Carnobacteriaceae</taxon>
        <taxon>Carnobacterium</taxon>
    </lineage>
</organism>
<dbReference type="EMBL" id="JQBS01000032">
    <property type="protein sequence ID" value="KRN56308.1"/>
    <property type="molecule type" value="Genomic_DNA"/>
</dbReference>
<gene>
    <name evidence="3" type="primary">cutC</name>
    <name evidence="4" type="ORF">IV74_GL001421</name>
</gene>
<sequence>MIFLLLKEVCIENFTAIPEAIKRGANRFELCDNLAVGGTTVSTGVMEESIHYCQEKHIPVMAIIRPRGGNFVFNDTELKIMATDLIEAKKLGIDGVVLGCLTEDGWIDEEAMELLLDEATGLQVTFHMAFDAIPKKQQFEAIDWLVEAGVERILTHGGSADQTIDACLPHLKDLVDYANGRIIILPGGGVHQDNCEMIASKLGVNEVHGTKILGSL</sequence>
<dbReference type="Gene3D" id="3.20.20.380">
    <property type="entry name" value="Copper homeostasis (CutC) domain"/>
    <property type="match status" value="1"/>
</dbReference>
<reference evidence="4 5" key="1">
    <citation type="journal article" date="2015" name="Genome Announc.">
        <title>Expanding the biotechnology potential of lactobacilli through comparative genomics of 213 strains and associated genera.</title>
        <authorList>
            <person name="Sun Z."/>
            <person name="Harris H.M."/>
            <person name="McCann A."/>
            <person name="Guo C."/>
            <person name="Argimon S."/>
            <person name="Zhang W."/>
            <person name="Yang X."/>
            <person name="Jeffery I.B."/>
            <person name="Cooney J.C."/>
            <person name="Kagawa T.F."/>
            <person name="Liu W."/>
            <person name="Song Y."/>
            <person name="Salvetti E."/>
            <person name="Wrobel A."/>
            <person name="Rasinkangas P."/>
            <person name="Parkhill J."/>
            <person name="Rea M.C."/>
            <person name="O'Sullivan O."/>
            <person name="Ritari J."/>
            <person name="Douillard F.P."/>
            <person name="Paul Ross R."/>
            <person name="Yang R."/>
            <person name="Briner A.E."/>
            <person name="Felis G.E."/>
            <person name="de Vos W.M."/>
            <person name="Barrangou R."/>
            <person name="Klaenhammer T.R."/>
            <person name="Caufield P.W."/>
            <person name="Cui Y."/>
            <person name="Zhang H."/>
            <person name="O'Toole P.W."/>
        </authorList>
    </citation>
    <scope>NUCLEOTIDE SEQUENCE [LARGE SCALE GENOMIC DNA]</scope>
    <source>
        <strain evidence="4 5">DSM 20623</strain>
    </source>
</reference>
<comment type="caution">
    <text evidence="3">Once thought to be involved in copper homeostasis, experiments in E.coli have shown this is not the case.</text>
</comment>
<proteinExistence type="inferred from homology"/>
<keyword evidence="2 3" id="KW-0963">Cytoplasm</keyword>
<comment type="subcellular location">
    <subcellularLocation>
        <location evidence="3">Cytoplasm</location>
    </subcellularLocation>
</comment>
<keyword evidence="5" id="KW-1185">Reference proteome</keyword>
<evidence type="ECO:0000313" key="5">
    <source>
        <dbReference type="Proteomes" id="UP000051658"/>
    </source>
</evidence>
<dbReference type="SUPFAM" id="SSF110395">
    <property type="entry name" value="CutC-like"/>
    <property type="match status" value="1"/>
</dbReference>
<dbReference type="AlphaFoldDB" id="A0A0R2I362"/>
<evidence type="ECO:0000256" key="2">
    <source>
        <dbReference type="ARBA" id="ARBA00022490"/>
    </source>
</evidence>
<evidence type="ECO:0000256" key="1">
    <source>
        <dbReference type="ARBA" id="ARBA00007768"/>
    </source>
</evidence>
<dbReference type="Pfam" id="PF03932">
    <property type="entry name" value="CutC"/>
    <property type="match status" value="1"/>
</dbReference>
<dbReference type="GO" id="GO:0005507">
    <property type="term" value="F:copper ion binding"/>
    <property type="evidence" value="ECO:0007669"/>
    <property type="project" value="TreeGrafter"/>
</dbReference>
<dbReference type="eggNOG" id="COG3142">
    <property type="taxonomic scope" value="Bacteria"/>
</dbReference>
<name>A0A0R2I362_CARDV</name>
<evidence type="ECO:0000256" key="3">
    <source>
        <dbReference type="HAMAP-Rule" id="MF_00795"/>
    </source>
</evidence>
<comment type="similarity">
    <text evidence="1 3">Belongs to the CutC family.</text>
</comment>
<dbReference type="PANTHER" id="PTHR12598:SF0">
    <property type="entry name" value="COPPER HOMEOSTASIS PROTEIN CUTC HOMOLOG"/>
    <property type="match status" value="1"/>
</dbReference>
<dbReference type="InterPro" id="IPR036822">
    <property type="entry name" value="CutC-like_dom_sf"/>
</dbReference>
<dbReference type="PATRIC" id="fig|1449336.4.peg.1451"/>
<comment type="caution">
    <text evidence="4">The sequence shown here is derived from an EMBL/GenBank/DDBJ whole genome shotgun (WGS) entry which is preliminary data.</text>
</comment>